<evidence type="ECO:0000259" key="7">
    <source>
        <dbReference type="Pfam" id="PF10568"/>
    </source>
</evidence>
<evidence type="ECO:0000256" key="5">
    <source>
        <dbReference type="ARBA" id="ARBA00023128"/>
    </source>
</evidence>
<keyword evidence="10" id="KW-1185">Reference proteome</keyword>
<evidence type="ECO:0000256" key="6">
    <source>
        <dbReference type="ARBA" id="ARBA00023136"/>
    </source>
</evidence>
<accession>A0A6C1EE35</accession>
<keyword evidence="3" id="KW-1000">Mitochondrion outer membrane</keyword>
<keyword evidence="4" id="KW-0653">Protein transport</keyword>
<keyword evidence="6" id="KW-0472">Membrane</keyword>
<organism evidence="9 10">
    <name type="scientific">Saccharomyces pastorianus</name>
    <name type="common">Lager yeast</name>
    <name type="synonym">Saccharomyces cerevisiae x Saccharomyces eubayanus</name>
    <dbReference type="NCBI Taxonomy" id="27292"/>
    <lineage>
        <taxon>Eukaryota</taxon>
        <taxon>Fungi</taxon>
        <taxon>Dikarya</taxon>
        <taxon>Ascomycota</taxon>
        <taxon>Saccharomycotina</taxon>
        <taxon>Saccharomycetes</taxon>
        <taxon>Saccharomycetales</taxon>
        <taxon>Saccharomycetaceae</taxon>
        <taxon>Saccharomyces</taxon>
    </lineage>
</organism>
<dbReference type="EMBL" id="CP049010">
    <property type="protein sequence ID" value="QID87201.1"/>
    <property type="molecule type" value="Genomic_DNA"/>
</dbReference>
<feature type="domain" description="Mitochondrial outer membrane transport complex Sam37/metaxin N-terminal" evidence="7">
    <location>
        <begin position="22"/>
        <end position="162"/>
    </location>
</feature>
<evidence type="ECO:0000256" key="3">
    <source>
        <dbReference type="ARBA" id="ARBA00022787"/>
    </source>
</evidence>
<dbReference type="InterPro" id="IPR019564">
    <property type="entry name" value="Sam37/metaxin_N"/>
</dbReference>
<comment type="subcellular location">
    <subcellularLocation>
        <location evidence="1">Mitochondrion outer membrane</location>
    </subcellularLocation>
</comment>
<proteinExistence type="predicted"/>
<dbReference type="GO" id="GO:0015031">
    <property type="term" value="P:protein transport"/>
    <property type="evidence" value="ECO:0007669"/>
    <property type="project" value="UniProtKB-KW"/>
</dbReference>
<dbReference type="GO" id="GO:0007005">
    <property type="term" value="P:mitochondrion organization"/>
    <property type="evidence" value="ECO:0007669"/>
    <property type="project" value="TreeGrafter"/>
</dbReference>
<protein>
    <submittedName>
        <fullName evidence="9">Sorting and Assembly Machinery (SAM or TOB complex) component</fullName>
    </submittedName>
</protein>
<dbReference type="PANTHER" id="PTHR12289">
    <property type="entry name" value="METAXIN RELATED"/>
    <property type="match status" value="1"/>
</dbReference>
<keyword evidence="5" id="KW-0496">Mitochondrion</keyword>
<dbReference type="Pfam" id="PF10568">
    <property type="entry name" value="Tom37"/>
    <property type="match status" value="1"/>
</dbReference>
<evidence type="ECO:0000256" key="2">
    <source>
        <dbReference type="ARBA" id="ARBA00022448"/>
    </source>
</evidence>
<dbReference type="GO" id="GO:0001401">
    <property type="term" value="C:SAM complex"/>
    <property type="evidence" value="ECO:0007669"/>
    <property type="project" value="InterPro"/>
</dbReference>
<dbReference type="Pfam" id="PF11801">
    <property type="entry name" value="Tom37_C"/>
    <property type="match status" value="1"/>
</dbReference>
<keyword evidence="2" id="KW-0813">Transport</keyword>
<dbReference type="OrthoDB" id="5835136at2759"/>
<evidence type="ECO:0000259" key="8">
    <source>
        <dbReference type="Pfam" id="PF11801"/>
    </source>
</evidence>
<dbReference type="PANTHER" id="PTHR12289:SF41">
    <property type="entry name" value="FAILED AXON CONNECTIONS-RELATED"/>
    <property type="match status" value="1"/>
</dbReference>
<gene>
    <name evidence="9" type="primary">SAM37_2</name>
    <name evidence="9" type="ORF">GRS66_009868</name>
</gene>
<dbReference type="Proteomes" id="UP000501346">
    <property type="component" value="Chromosome SeXIII-ScXIII"/>
</dbReference>
<name>A0A6C1EE35_SACPS</name>
<evidence type="ECO:0000313" key="9">
    <source>
        <dbReference type="EMBL" id="QID87201.1"/>
    </source>
</evidence>
<evidence type="ECO:0000256" key="4">
    <source>
        <dbReference type="ARBA" id="ARBA00022927"/>
    </source>
</evidence>
<evidence type="ECO:0000256" key="1">
    <source>
        <dbReference type="ARBA" id="ARBA00004294"/>
    </source>
</evidence>
<dbReference type="InterPro" id="IPR031317">
    <property type="entry name" value="Tom37_C"/>
</dbReference>
<dbReference type="AlphaFoldDB" id="A0A6C1EE35"/>
<evidence type="ECO:0000313" key="10">
    <source>
        <dbReference type="Proteomes" id="UP000501346"/>
    </source>
</evidence>
<reference evidence="9 10" key="1">
    <citation type="journal article" date="2019" name="BMC Genomics">
        <title>Chromosome level assembly and comparative genome analysis confirm lager-brewing yeasts originated from a single hybridization.</title>
        <authorList>
            <person name="Salazar A.N."/>
            <person name="Gorter de Vries A.R."/>
            <person name="van den Broek M."/>
            <person name="Brouwers N."/>
            <person name="de la Torre Cortes P."/>
            <person name="Kuijpers N.G.A."/>
            <person name="Daran J.G."/>
            <person name="Abeel T."/>
        </authorList>
    </citation>
    <scope>NUCLEOTIDE SEQUENCE [LARGE SCALE GENOMIC DNA]</scope>
    <source>
        <strain evidence="9 10">CBS 1483</strain>
    </source>
</reference>
<dbReference type="InterPro" id="IPR050931">
    <property type="entry name" value="Mito_Protein_Transport_Metaxin"/>
</dbReference>
<feature type="domain" description="Tom37 C-terminal" evidence="8">
    <location>
        <begin position="185"/>
        <end position="326"/>
    </location>
</feature>
<sequence>MVNGCVHLWGENGKPSLISAESVALVWFIKACRSEQTKDLIKGLEVVFSNNTDLSPDGKLPVLILDDGMKVTGYVNIVLCLKRNTHTAKHEKNKNDEGSLVIVSKEDRLLEYALLNFIDSEIATLTDYQLFLNTKNYNEYTKKLFSKLLYFPMWYNTPLQLRLQARENCQEIIGSITLEDDEEFIESKALESASQLAQSKTFKITHENKVKNKQELQQVKYNLQFDNRLQNCIKHWLEVREKLDESMVLPSDILFHANIYVQLNLPDGNRIRSKLKQTFGDEFINNTSNKMEEIAQSSDEDLGQRDPHFKEQGNVVMSLYNLACKYI</sequence>